<sequence length="73" mass="8677">MELDSEDEEIWNNKGNTFFKLENYEKALECYDRALEINTNFELAKLGKKDTEDQLNSFSYILSNFFKKFFGSN</sequence>
<protein>
    <submittedName>
        <fullName evidence="2">TPR repeat-containing protein</fullName>
    </submittedName>
</protein>
<name>A4FXQ1_METM5</name>
<evidence type="ECO:0000256" key="1">
    <source>
        <dbReference type="PROSITE-ProRule" id="PRU00339"/>
    </source>
</evidence>
<accession>A4FXQ1</accession>
<keyword evidence="1" id="KW-0802">TPR repeat</keyword>
<dbReference type="InterPro" id="IPR019734">
    <property type="entry name" value="TPR_rpt"/>
</dbReference>
<reference evidence="2 3" key="1">
    <citation type="submission" date="2007-03" db="EMBL/GenBank/DDBJ databases">
        <title>Complete sequence of chromosome of Methanococcus maripaludis C5.</title>
        <authorList>
            <consortium name="US DOE Joint Genome Institute"/>
            <person name="Copeland A."/>
            <person name="Lucas S."/>
            <person name="Lapidus A."/>
            <person name="Barry K."/>
            <person name="Glavina del Rio T."/>
            <person name="Dalin E."/>
            <person name="Tice H."/>
            <person name="Pitluck S."/>
            <person name="Chertkov O."/>
            <person name="Brettin T."/>
            <person name="Bruce D."/>
            <person name="Han C."/>
            <person name="Detter J.C."/>
            <person name="Schmutz J."/>
            <person name="Larimer F."/>
            <person name="Land M."/>
            <person name="Hauser L."/>
            <person name="Kyrpides N."/>
            <person name="Mikhailova N."/>
            <person name="Sieprawska-Lupa M."/>
            <person name="Whitman W.B."/>
            <person name="Richardson P."/>
        </authorList>
    </citation>
    <scope>NUCLEOTIDE SEQUENCE [LARGE SCALE GENOMIC DNA]</scope>
    <source>
        <strain evidence="3">C5 / ATCC BAA-1333</strain>
    </source>
</reference>
<dbReference type="Gene3D" id="1.25.40.10">
    <property type="entry name" value="Tetratricopeptide repeat domain"/>
    <property type="match status" value="1"/>
</dbReference>
<gene>
    <name evidence="2" type="ordered locus">MmarC5_0674</name>
</gene>
<dbReference type="SMART" id="SM00028">
    <property type="entry name" value="TPR"/>
    <property type="match status" value="1"/>
</dbReference>
<dbReference type="KEGG" id="mmq:MmarC5_0674"/>
<evidence type="ECO:0000313" key="3">
    <source>
        <dbReference type="Proteomes" id="UP000000253"/>
    </source>
</evidence>
<dbReference type="PROSITE" id="PS50293">
    <property type="entry name" value="TPR_REGION"/>
    <property type="match status" value="1"/>
</dbReference>
<dbReference type="PROSITE" id="PS50005">
    <property type="entry name" value="TPR"/>
    <property type="match status" value="1"/>
</dbReference>
<dbReference type="HOGENOM" id="CLU_2695808_0_0_2"/>
<dbReference type="AlphaFoldDB" id="A4FXQ1"/>
<organism evidence="2 3">
    <name type="scientific">Methanococcus maripaludis (strain C5 / ATCC BAA-1333)</name>
    <dbReference type="NCBI Taxonomy" id="402880"/>
    <lineage>
        <taxon>Archaea</taxon>
        <taxon>Methanobacteriati</taxon>
        <taxon>Methanobacteriota</taxon>
        <taxon>Methanomada group</taxon>
        <taxon>Methanococci</taxon>
        <taxon>Methanococcales</taxon>
        <taxon>Methanococcaceae</taxon>
        <taxon>Methanococcus</taxon>
    </lineage>
</organism>
<dbReference type="SUPFAM" id="SSF48452">
    <property type="entry name" value="TPR-like"/>
    <property type="match status" value="1"/>
</dbReference>
<dbReference type="eggNOG" id="arCOG03048">
    <property type="taxonomic scope" value="Archaea"/>
</dbReference>
<dbReference type="EMBL" id="CP000609">
    <property type="protein sequence ID" value="ABO34985.1"/>
    <property type="molecule type" value="Genomic_DNA"/>
</dbReference>
<feature type="repeat" description="TPR" evidence="1">
    <location>
        <begin position="8"/>
        <end position="41"/>
    </location>
</feature>
<dbReference type="InterPro" id="IPR011990">
    <property type="entry name" value="TPR-like_helical_dom_sf"/>
</dbReference>
<dbReference type="Pfam" id="PF00515">
    <property type="entry name" value="TPR_1"/>
    <property type="match status" value="1"/>
</dbReference>
<dbReference type="Proteomes" id="UP000000253">
    <property type="component" value="Chromosome"/>
</dbReference>
<proteinExistence type="predicted"/>
<evidence type="ECO:0000313" key="2">
    <source>
        <dbReference type="EMBL" id="ABO34985.1"/>
    </source>
</evidence>